<protein>
    <recommendedName>
        <fullName evidence="3 11">Valine--tRNA ligase</fullName>
        <ecNumber evidence="3 11">6.1.1.9</ecNumber>
    </recommendedName>
</protein>
<comment type="caution">
    <text evidence="15">The sequence shown here is derived from an EMBL/GenBank/DDBJ whole genome shotgun (WGS) entry which is preliminary data.</text>
</comment>
<dbReference type="GO" id="GO:0004832">
    <property type="term" value="F:valine-tRNA ligase activity"/>
    <property type="evidence" value="ECO:0007669"/>
    <property type="project" value="UniProtKB-UniRule"/>
</dbReference>
<dbReference type="SUPFAM" id="SSF50677">
    <property type="entry name" value="ValRS/IleRS/LeuRS editing domain"/>
    <property type="match status" value="1"/>
</dbReference>
<evidence type="ECO:0000256" key="12">
    <source>
        <dbReference type="RuleBase" id="RU363035"/>
    </source>
</evidence>
<dbReference type="InterPro" id="IPR002303">
    <property type="entry name" value="Valyl-tRNA_ligase"/>
</dbReference>
<dbReference type="InterPro" id="IPR033705">
    <property type="entry name" value="Anticodon_Ia_Val"/>
</dbReference>
<gene>
    <name evidence="15" type="ORF">UY98_C0030G0010</name>
</gene>
<evidence type="ECO:0000256" key="3">
    <source>
        <dbReference type="ARBA" id="ARBA00013169"/>
    </source>
</evidence>
<dbReference type="InterPro" id="IPR009008">
    <property type="entry name" value="Val/Leu/Ile-tRNA-synth_edit"/>
</dbReference>
<evidence type="ECO:0000256" key="6">
    <source>
        <dbReference type="ARBA" id="ARBA00022741"/>
    </source>
</evidence>
<keyword evidence="7 12" id="KW-0067">ATP-binding</keyword>
<dbReference type="SUPFAM" id="SSF52374">
    <property type="entry name" value="Nucleotidylyl transferase"/>
    <property type="match status" value="1"/>
</dbReference>
<dbReference type="PATRIC" id="fig|1618672.3.peg.485"/>
<comment type="similarity">
    <text evidence="12">Belongs to the class-I aminoacyl-tRNA synthetase family.</text>
</comment>
<evidence type="ECO:0000256" key="11">
    <source>
        <dbReference type="NCBIfam" id="TIGR00422"/>
    </source>
</evidence>
<keyword evidence="6 12" id="KW-0547">Nucleotide-binding</keyword>
<dbReference type="CDD" id="cd07962">
    <property type="entry name" value="Anticodon_Ia_Val"/>
    <property type="match status" value="1"/>
</dbReference>
<dbReference type="Pfam" id="PF08264">
    <property type="entry name" value="Anticodon_1"/>
    <property type="match status" value="1"/>
</dbReference>
<comment type="catalytic activity">
    <reaction evidence="10">
        <text>tRNA(Val) + L-valine + ATP = L-valyl-tRNA(Val) + AMP + diphosphate</text>
        <dbReference type="Rhea" id="RHEA:10704"/>
        <dbReference type="Rhea" id="RHEA-COMP:9672"/>
        <dbReference type="Rhea" id="RHEA-COMP:9708"/>
        <dbReference type="ChEBI" id="CHEBI:30616"/>
        <dbReference type="ChEBI" id="CHEBI:33019"/>
        <dbReference type="ChEBI" id="CHEBI:57762"/>
        <dbReference type="ChEBI" id="CHEBI:78442"/>
        <dbReference type="ChEBI" id="CHEBI:78537"/>
        <dbReference type="ChEBI" id="CHEBI:456215"/>
        <dbReference type="EC" id="6.1.1.9"/>
    </reaction>
</comment>
<dbReference type="PROSITE" id="PS00178">
    <property type="entry name" value="AA_TRNA_LIGASE_I"/>
    <property type="match status" value="1"/>
</dbReference>
<comment type="subunit">
    <text evidence="2">Monomer.</text>
</comment>
<reference evidence="15 16" key="1">
    <citation type="journal article" date="2015" name="Nature">
        <title>rRNA introns, odd ribosomes, and small enigmatic genomes across a large radiation of phyla.</title>
        <authorList>
            <person name="Brown C.T."/>
            <person name="Hug L.A."/>
            <person name="Thomas B.C."/>
            <person name="Sharon I."/>
            <person name="Castelle C.J."/>
            <person name="Singh A."/>
            <person name="Wilkins M.J."/>
            <person name="Williams K.H."/>
            <person name="Banfield J.F."/>
        </authorList>
    </citation>
    <scope>NUCLEOTIDE SEQUENCE [LARGE SCALE GENOMIC DNA]</scope>
</reference>
<dbReference type="FunFam" id="3.40.50.620:FF:000032">
    <property type="entry name" value="Valine--tRNA ligase"/>
    <property type="match status" value="1"/>
</dbReference>
<dbReference type="SUPFAM" id="SSF47323">
    <property type="entry name" value="Anticodon-binding domain of a subclass of class I aminoacyl-tRNA synthetases"/>
    <property type="match status" value="1"/>
</dbReference>
<dbReference type="PRINTS" id="PR00986">
    <property type="entry name" value="TRNASYNTHVAL"/>
</dbReference>
<dbReference type="InterPro" id="IPR013155">
    <property type="entry name" value="M/V/L/I-tRNA-synth_anticd-bd"/>
</dbReference>
<dbReference type="Pfam" id="PF00133">
    <property type="entry name" value="tRNA-synt_1"/>
    <property type="match status" value="1"/>
</dbReference>
<evidence type="ECO:0000313" key="15">
    <source>
        <dbReference type="EMBL" id="KKW46282.1"/>
    </source>
</evidence>
<dbReference type="PANTHER" id="PTHR11946:SF93">
    <property type="entry name" value="VALINE--TRNA LIGASE, CHLOROPLASTIC_MITOCHONDRIAL 2"/>
    <property type="match status" value="1"/>
</dbReference>
<dbReference type="EC" id="6.1.1.9" evidence="3 11"/>
<evidence type="ECO:0000259" key="14">
    <source>
        <dbReference type="Pfam" id="PF08264"/>
    </source>
</evidence>
<dbReference type="Gene3D" id="3.90.740.10">
    <property type="entry name" value="Valyl/Leucyl/Isoleucyl-tRNA synthetase, editing domain"/>
    <property type="match status" value="1"/>
</dbReference>
<proteinExistence type="inferred from homology"/>
<evidence type="ECO:0000256" key="5">
    <source>
        <dbReference type="ARBA" id="ARBA00022598"/>
    </source>
</evidence>
<name>A0A0G2AXL9_9BACT</name>
<accession>A0A0G2AXL9</accession>
<keyword evidence="8 12" id="KW-0648">Protein biosynthesis</keyword>
<organism evidence="15 16">
    <name type="scientific">Candidatus Kaiserbacteria bacterium GW2011_GWA2_58_9</name>
    <dbReference type="NCBI Taxonomy" id="1618672"/>
    <lineage>
        <taxon>Bacteria</taxon>
        <taxon>Candidatus Kaiseribacteriota</taxon>
    </lineage>
</organism>
<dbReference type="EMBL" id="LCSD01000030">
    <property type="protein sequence ID" value="KKW46282.1"/>
    <property type="molecule type" value="Genomic_DNA"/>
</dbReference>
<evidence type="ECO:0000256" key="4">
    <source>
        <dbReference type="ARBA" id="ARBA00022490"/>
    </source>
</evidence>
<feature type="domain" description="Aminoacyl-tRNA synthetase class Ia" evidence="13">
    <location>
        <begin position="23"/>
        <end position="601"/>
    </location>
</feature>
<feature type="domain" description="Methionyl/Valyl/Leucyl/Isoleucyl-tRNA synthetase anticodon-binding" evidence="14">
    <location>
        <begin position="645"/>
        <end position="749"/>
    </location>
</feature>
<dbReference type="InterPro" id="IPR001412">
    <property type="entry name" value="aa-tRNA-synth_I_CS"/>
</dbReference>
<dbReference type="InterPro" id="IPR002300">
    <property type="entry name" value="aa-tRNA-synth_Ia"/>
</dbReference>
<keyword evidence="4" id="KW-0963">Cytoplasm</keyword>
<dbReference type="Gene3D" id="1.10.730.10">
    <property type="entry name" value="Isoleucyl-tRNA Synthetase, Domain 1"/>
    <property type="match status" value="1"/>
</dbReference>
<dbReference type="CDD" id="cd00817">
    <property type="entry name" value="ValRS_core"/>
    <property type="match status" value="1"/>
</dbReference>
<dbReference type="GO" id="GO:0005829">
    <property type="term" value="C:cytosol"/>
    <property type="evidence" value="ECO:0007669"/>
    <property type="project" value="TreeGrafter"/>
</dbReference>
<dbReference type="GO" id="GO:0005524">
    <property type="term" value="F:ATP binding"/>
    <property type="evidence" value="ECO:0007669"/>
    <property type="project" value="UniProtKB-KW"/>
</dbReference>
<dbReference type="GO" id="GO:0002161">
    <property type="term" value="F:aminoacyl-tRNA deacylase activity"/>
    <property type="evidence" value="ECO:0007669"/>
    <property type="project" value="InterPro"/>
</dbReference>
<dbReference type="Proteomes" id="UP000034789">
    <property type="component" value="Unassembled WGS sequence"/>
</dbReference>
<keyword evidence="9 12" id="KW-0030">Aminoacyl-tRNA synthetase</keyword>
<dbReference type="FunFam" id="1.10.730.10:FF:000002">
    <property type="entry name" value="Leucine--tRNA ligase"/>
    <property type="match status" value="1"/>
</dbReference>
<evidence type="ECO:0000256" key="1">
    <source>
        <dbReference type="ARBA" id="ARBA00004496"/>
    </source>
</evidence>
<dbReference type="AlphaFoldDB" id="A0A0G2AXL9"/>
<evidence type="ECO:0000256" key="8">
    <source>
        <dbReference type="ARBA" id="ARBA00022917"/>
    </source>
</evidence>
<evidence type="ECO:0000256" key="10">
    <source>
        <dbReference type="ARBA" id="ARBA00047552"/>
    </source>
</evidence>
<dbReference type="PANTHER" id="PTHR11946">
    <property type="entry name" value="VALYL-TRNA SYNTHETASES"/>
    <property type="match status" value="1"/>
</dbReference>
<dbReference type="InterPro" id="IPR014729">
    <property type="entry name" value="Rossmann-like_a/b/a_fold"/>
</dbReference>
<dbReference type="NCBIfam" id="TIGR00422">
    <property type="entry name" value="valS"/>
    <property type="match status" value="1"/>
</dbReference>
<keyword evidence="5 12" id="KW-0436">Ligase</keyword>
<dbReference type="InterPro" id="IPR009080">
    <property type="entry name" value="tRNAsynth_Ia_anticodon-bd"/>
</dbReference>
<sequence length="750" mass="84812">MEASKAPEDFLKPYDPASQEPKILELWERSGYANPDVCVEKGVTKPDAEAYSIVLPPPNVTGTLHMGHAAMLAIQDILIRYHRMRGDKTLWLPGTDHAAIATQSVVEKELKKKENKTRHDLGREEFLKRVEDFAQKSRDTIVGQIKAMGASVDWSREAYTLDEKRSLAVRTAFKQMYDAGLIYRGNRIVNWDPRGQTTVSDDEVTYEETIGTLYTFRYGKDFPLAIATTRPETKVGDTAIAVHPDDERYKQYVGQTFAVEFAGAKLSVKIVEDNAVDPAFGTGAVGVTPAHSFTDWEIAQRHALPLVQVIDERARMTEAAGPLVAGKKAAEARAAIVSWLKEHNLLEKEEQTPMNIAKADRSGGTIEPLPKLQWWVAVDQQVRFLNGKTATLKEWMKDVVSSGQIKILPERFEKIYYNWIDNLRPWCISRQIWYGHRIPVWYHGPKCIPKPGREADVEKCIPLIVSTEKPACEFCDAQYEQDPDTLDTWFSSGLWTFSTLGWPQATADFKTYHPTDVLETGYDILFFWVARMILMTGFLLGDIPFHNVYLHGLVRDEKGRKMSKSLGNVIDPLVMTQKYGADAARLSLVIGASPGNDVKLSEDRVRGYKHFANKLWNIARFVLENQDPKGRTFEGSQGPTLEATDEKIVQEALTIAQDVSRHIEKFRLDLAADIAYHFVWDRFAAEIIEESKPILKGGGEAAASRRYTLYAILDTALRLLHPFMPFVTEAIWKELPTKDPELLMVAPWPR</sequence>
<evidence type="ECO:0000313" key="16">
    <source>
        <dbReference type="Proteomes" id="UP000034789"/>
    </source>
</evidence>
<evidence type="ECO:0000256" key="7">
    <source>
        <dbReference type="ARBA" id="ARBA00022840"/>
    </source>
</evidence>
<comment type="subcellular location">
    <subcellularLocation>
        <location evidence="1">Cytoplasm</location>
    </subcellularLocation>
</comment>
<dbReference type="NCBIfam" id="NF004349">
    <property type="entry name" value="PRK05729.1"/>
    <property type="match status" value="1"/>
</dbReference>
<evidence type="ECO:0000259" key="13">
    <source>
        <dbReference type="Pfam" id="PF00133"/>
    </source>
</evidence>
<dbReference type="GO" id="GO:0006438">
    <property type="term" value="P:valyl-tRNA aminoacylation"/>
    <property type="evidence" value="ECO:0007669"/>
    <property type="project" value="UniProtKB-UniRule"/>
</dbReference>
<evidence type="ECO:0000256" key="9">
    <source>
        <dbReference type="ARBA" id="ARBA00023146"/>
    </source>
</evidence>
<dbReference type="Gene3D" id="3.40.50.620">
    <property type="entry name" value="HUPs"/>
    <property type="match status" value="2"/>
</dbReference>
<evidence type="ECO:0000256" key="2">
    <source>
        <dbReference type="ARBA" id="ARBA00011245"/>
    </source>
</evidence>